<dbReference type="GO" id="GO:0005975">
    <property type="term" value="P:carbohydrate metabolic process"/>
    <property type="evidence" value="ECO:0007669"/>
    <property type="project" value="InterPro"/>
</dbReference>
<keyword evidence="11" id="KW-0472">Membrane</keyword>
<comment type="similarity">
    <text evidence="3 9">Belongs to the glycosyl hydrolase 47 family.</text>
</comment>
<evidence type="ECO:0000256" key="9">
    <source>
        <dbReference type="RuleBase" id="RU361193"/>
    </source>
</evidence>
<keyword evidence="11" id="KW-1133">Transmembrane helix</keyword>
<feature type="compositionally biased region" description="Gly residues" evidence="10">
    <location>
        <begin position="842"/>
        <end position="858"/>
    </location>
</feature>
<dbReference type="GO" id="GO:0004571">
    <property type="term" value="F:mannosyl-oligosaccharide 1,2-alpha-mannosidase activity"/>
    <property type="evidence" value="ECO:0007669"/>
    <property type="project" value="InterPro"/>
</dbReference>
<dbReference type="InterPro" id="IPR036026">
    <property type="entry name" value="Seven-hairpin_glycosidases"/>
</dbReference>
<comment type="pathway">
    <text evidence="2">Protein modification; protein glycosylation.</text>
</comment>
<feature type="active site" evidence="6">
    <location>
        <position position="475"/>
    </location>
</feature>
<keyword evidence="5 8" id="KW-1015">Disulfide bond</keyword>
<comment type="cofactor">
    <cofactor evidence="1 7">
        <name>Ca(2+)</name>
        <dbReference type="ChEBI" id="CHEBI:29108"/>
    </cofactor>
</comment>
<dbReference type="Gene3D" id="1.50.10.10">
    <property type="match status" value="1"/>
</dbReference>
<feature type="active site" evidence="6">
    <location>
        <position position="684"/>
    </location>
</feature>
<feature type="compositionally biased region" description="Gly residues" evidence="10">
    <location>
        <begin position="63"/>
        <end position="72"/>
    </location>
</feature>
<dbReference type="GO" id="GO:0005509">
    <property type="term" value="F:calcium ion binding"/>
    <property type="evidence" value="ECO:0007669"/>
    <property type="project" value="InterPro"/>
</dbReference>
<dbReference type="PANTHER" id="PTHR11742">
    <property type="entry name" value="MANNOSYL-OLIGOSACCHARIDE ALPHA-1,2-MANNOSIDASE-RELATED"/>
    <property type="match status" value="1"/>
</dbReference>
<keyword evidence="11" id="KW-0812">Transmembrane</keyword>
<dbReference type="EC" id="3.2.1.-" evidence="9"/>
<dbReference type="Pfam" id="PF01532">
    <property type="entry name" value="Glyco_hydro_47"/>
    <property type="match status" value="1"/>
</dbReference>
<dbReference type="GO" id="GO:0005783">
    <property type="term" value="C:endoplasmic reticulum"/>
    <property type="evidence" value="ECO:0007669"/>
    <property type="project" value="TreeGrafter"/>
</dbReference>
<sequence length="874" mass="98200">MSSGKYDVESGTLANGSRSLRRQLGGRRGRLLLGALLIGGVILYLNGPGSAPAPARSAQVHVPGGGGSGGKLGNDDIWDSDSGLDDHDAAPSPAPGKSDPRPLGEHYIVDKYGDHYFPHHSRDIAPMHPRKTDLMDPALLFPEVDDKWLKPPAGDKFPDSRLREIVSEEQEEVAPVAPQELPSDSFAANWKGQEGWDAPRGRIQDMQWPGFKKARSGWETDAQKKVREERRAAVKRGFVYAWQAYKDKAWGHDEVKPFTQTYKDPFNGWGASIIDTLDTMLILGLKEEYDLCRPHINQLNFHWITGRDWSRGYVAPESEVDSKGKPWSIQRDRTTGMMVFETGIRYLGGLLGAYDLTGDKLVLERAEELAGILGKAFNTRSGLPQGSRFDPGQEGGVYSLHAVSPAEVGSMTLEMTRLSQATGNRTWYDLVQRATDYLDEHVAPRSKYHPLIPMHFIPDSKTPIDGSYSFGAMTDSYFEYLIKQFKLIGGGRLGHQYKRLYQDSIDAARRILWAEVDILDKHDLFTIGKLEGGKLKREVEHLACFAGAMLGMGAKLLDRPMDMDSALRFTGTCYWLSAATKTGIQPELVHFYDKDDARLWVNKTRDTERIVHAPVEVPDKDARDYDYNIMFRDYKGQWLFNDDQTPVSENSGRKGSEALEYYRYLNGDVPGAQRVTPYYINRPETIESVFYMYRLTGDRKWQDKGWHMFQSWMKTAKVPGGISSVQNVNADKIVYGDNMESFIFAETFKYHYLLQSEPDFMSLDDYVLNTEAHPFIATDDIKPGSQGFWTPPETEPDLGVRGQGTDAQKWMRVAELGRYRSRHKHAIPDNLPPPPDRPPRPQGGGRVAGMGMGGGGGDPNNRPQPPADFKLNQY</sequence>
<evidence type="ECO:0000256" key="4">
    <source>
        <dbReference type="ARBA" id="ARBA00022801"/>
    </source>
</evidence>
<dbReference type="Proteomes" id="UP000827549">
    <property type="component" value="Chromosome 3"/>
</dbReference>
<evidence type="ECO:0000256" key="8">
    <source>
        <dbReference type="PIRSR" id="PIRSR601382-3"/>
    </source>
</evidence>
<dbReference type="EMBL" id="CP086716">
    <property type="protein sequence ID" value="WOO80923.1"/>
    <property type="molecule type" value="Genomic_DNA"/>
</dbReference>
<feature type="active site" description="Proton donor" evidence="6">
    <location>
        <position position="341"/>
    </location>
</feature>
<keyword evidence="7" id="KW-0106">Calcium</keyword>
<evidence type="ECO:0000313" key="12">
    <source>
        <dbReference type="EMBL" id="WOO80923.1"/>
    </source>
</evidence>
<dbReference type="RefSeq" id="XP_062626955.1">
    <property type="nucleotide sequence ID" value="XM_062770971.1"/>
</dbReference>
<proteinExistence type="inferred from homology"/>
<feature type="region of interest" description="Disordered" evidence="10">
    <location>
        <begin position="822"/>
        <end position="874"/>
    </location>
</feature>
<dbReference type="PRINTS" id="PR00747">
    <property type="entry name" value="GLYHDRLASE47"/>
</dbReference>
<dbReference type="AlphaFoldDB" id="A0AAF1BQG7"/>
<dbReference type="InterPro" id="IPR012341">
    <property type="entry name" value="6hp_glycosidase-like_sf"/>
</dbReference>
<evidence type="ECO:0000256" key="11">
    <source>
        <dbReference type="SAM" id="Phobius"/>
    </source>
</evidence>
<protein>
    <recommendedName>
        <fullName evidence="9">alpha-1,2-Mannosidase</fullName>
        <ecNumber evidence="9">3.2.1.-</ecNumber>
    </recommendedName>
</protein>
<accession>A0AAF1BQG7</accession>
<evidence type="ECO:0000256" key="1">
    <source>
        <dbReference type="ARBA" id="ARBA00001913"/>
    </source>
</evidence>
<feature type="disulfide bond" evidence="8">
    <location>
        <begin position="544"/>
        <end position="573"/>
    </location>
</feature>
<name>A0AAF1BQG7_9TREE</name>
<organism evidence="12 13">
    <name type="scientific">Vanrija pseudolonga</name>
    <dbReference type="NCBI Taxonomy" id="143232"/>
    <lineage>
        <taxon>Eukaryota</taxon>
        <taxon>Fungi</taxon>
        <taxon>Dikarya</taxon>
        <taxon>Basidiomycota</taxon>
        <taxon>Agaricomycotina</taxon>
        <taxon>Tremellomycetes</taxon>
        <taxon>Trichosporonales</taxon>
        <taxon>Trichosporonaceae</taxon>
        <taxon>Vanrija</taxon>
    </lineage>
</organism>
<reference evidence="12" key="1">
    <citation type="submission" date="2023-10" db="EMBL/GenBank/DDBJ databases">
        <authorList>
            <person name="Noh H."/>
        </authorList>
    </citation>
    <scope>NUCLEOTIDE SEQUENCE</scope>
    <source>
        <strain evidence="12">DUCC4014</strain>
    </source>
</reference>
<dbReference type="InterPro" id="IPR001382">
    <property type="entry name" value="Glyco_hydro_47"/>
</dbReference>
<evidence type="ECO:0000256" key="3">
    <source>
        <dbReference type="ARBA" id="ARBA00007658"/>
    </source>
</evidence>
<evidence type="ECO:0000256" key="5">
    <source>
        <dbReference type="ARBA" id="ARBA00023157"/>
    </source>
</evidence>
<feature type="active site" description="Proton donor" evidence="6">
    <location>
        <position position="587"/>
    </location>
</feature>
<keyword evidence="13" id="KW-1185">Reference proteome</keyword>
<dbReference type="GO" id="GO:0016020">
    <property type="term" value="C:membrane"/>
    <property type="evidence" value="ECO:0007669"/>
    <property type="project" value="InterPro"/>
</dbReference>
<evidence type="ECO:0000256" key="2">
    <source>
        <dbReference type="ARBA" id="ARBA00004922"/>
    </source>
</evidence>
<keyword evidence="4 9" id="KW-0378">Hydrolase</keyword>
<keyword evidence="9" id="KW-0326">Glycosidase</keyword>
<evidence type="ECO:0000256" key="6">
    <source>
        <dbReference type="PIRSR" id="PIRSR601382-1"/>
    </source>
</evidence>
<feature type="region of interest" description="Disordered" evidence="10">
    <location>
        <begin position="52"/>
        <end position="105"/>
    </location>
</feature>
<keyword evidence="7" id="KW-0479">Metal-binding</keyword>
<evidence type="ECO:0000313" key="13">
    <source>
        <dbReference type="Proteomes" id="UP000827549"/>
    </source>
</evidence>
<feature type="binding site" evidence="7">
    <location>
        <position position="770"/>
    </location>
    <ligand>
        <name>Ca(2+)</name>
        <dbReference type="ChEBI" id="CHEBI:29108"/>
    </ligand>
</feature>
<feature type="transmembrane region" description="Helical" evidence="11">
    <location>
        <begin position="31"/>
        <end position="47"/>
    </location>
</feature>
<gene>
    <name evidence="12" type="primary">MAN1C1</name>
    <name evidence="12" type="ORF">LOC62_03G004452</name>
</gene>
<dbReference type="InterPro" id="IPR050749">
    <property type="entry name" value="Glycosyl_Hydrolase_47"/>
</dbReference>
<dbReference type="GO" id="GO:0036503">
    <property type="term" value="P:ERAD pathway"/>
    <property type="evidence" value="ECO:0007669"/>
    <property type="project" value="UniProtKB-ARBA"/>
</dbReference>
<dbReference type="PANTHER" id="PTHR11742:SF103">
    <property type="entry name" value="ENDOPLASMIC RETICULUM MANNOSIDASE MNL2-RELATED"/>
    <property type="match status" value="1"/>
</dbReference>
<evidence type="ECO:0000256" key="10">
    <source>
        <dbReference type="SAM" id="MobiDB-lite"/>
    </source>
</evidence>
<evidence type="ECO:0000256" key="7">
    <source>
        <dbReference type="PIRSR" id="PIRSR601382-2"/>
    </source>
</evidence>
<dbReference type="SUPFAM" id="SSF48225">
    <property type="entry name" value="Seven-hairpin glycosidases"/>
    <property type="match status" value="1"/>
</dbReference>
<dbReference type="GeneID" id="87807690"/>